<reference evidence="2" key="2">
    <citation type="journal article" date="2021" name="PeerJ">
        <title>Extensive microbial diversity within the chicken gut microbiome revealed by metagenomics and culture.</title>
        <authorList>
            <person name="Gilroy R."/>
            <person name="Ravi A."/>
            <person name="Getino M."/>
            <person name="Pursley I."/>
            <person name="Horton D.L."/>
            <person name="Alikhan N.F."/>
            <person name="Baker D."/>
            <person name="Gharbi K."/>
            <person name="Hall N."/>
            <person name="Watson M."/>
            <person name="Adriaenssens E.M."/>
            <person name="Foster-Nyarko E."/>
            <person name="Jarju S."/>
            <person name="Secka A."/>
            <person name="Antonio M."/>
            <person name="Oren A."/>
            <person name="Chaudhuri R.R."/>
            <person name="La Ragione R."/>
            <person name="Hildebrand F."/>
            <person name="Pallen M.J."/>
        </authorList>
    </citation>
    <scope>NUCLEOTIDE SEQUENCE</scope>
    <source>
        <strain evidence="2">B1-16210</strain>
    </source>
</reference>
<organism evidence="2 3">
    <name type="scientific">Candidatus Enterousia excrementavium</name>
    <dbReference type="NCBI Taxonomy" id="2840789"/>
    <lineage>
        <taxon>Bacteria</taxon>
        <taxon>Pseudomonadati</taxon>
        <taxon>Pseudomonadota</taxon>
        <taxon>Alphaproteobacteria</taxon>
        <taxon>Candidatus Enterousia</taxon>
    </lineage>
</organism>
<evidence type="ECO:0000313" key="3">
    <source>
        <dbReference type="Proteomes" id="UP000721442"/>
    </source>
</evidence>
<gene>
    <name evidence="2" type="ORF">IAC77_03560</name>
</gene>
<accession>A0A940IC95</accession>
<evidence type="ECO:0000313" key="2">
    <source>
        <dbReference type="EMBL" id="MBO8407507.1"/>
    </source>
</evidence>
<sequence length="110" mass="12269">MLRKFLSVIFALFMFVPFAHAAEIVNVEYVHKLLLDRWGINLPYNPALENPQVAANMKYLLTVVDIATAYLNGKKTTDYGNNEYATLAAADTIATNTAFDDLVRGQPCNL</sequence>
<keyword evidence="1" id="KW-0732">Signal</keyword>
<comment type="caution">
    <text evidence="2">The sequence shown here is derived from an EMBL/GenBank/DDBJ whole genome shotgun (WGS) entry which is preliminary data.</text>
</comment>
<evidence type="ECO:0000256" key="1">
    <source>
        <dbReference type="SAM" id="SignalP"/>
    </source>
</evidence>
<feature type="chain" id="PRO_5037727753" description="SLH domain-containing protein" evidence="1">
    <location>
        <begin position="22"/>
        <end position="110"/>
    </location>
</feature>
<protein>
    <recommendedName>
        <fullName evidence="4">SLH domain-containing protein</fullName>
    </recommendedName>
</protein>
<feature type="signal peptide" evidence="1">
    <location>
        <begin position="1"/>
        <end position="21"/>
    </location>
</feature>
<dbReference type="AlphaFoldDB" id="A0A940IC95"/>
<proteinExistence type="predicted"/>
<evidence type="ECO:0008006" key="4">
    <source>
        <dbReference type="Google" id="ProtNLM"/>
    </source>
</evidence>
<reference evidence="2" key="1">
    <citation type="submission" date="2020-10" db="EMBL/GenBank/DDBJ databases">
        <authorList>
            <person name="Gilroy R."/>
        </authorList>
    </citation>
    <scope>NUCLEOTIDE SEQUENCE</scope>
    <source>
        <strain evidence="2">B1-16210</strain>
    </source>
</reference>
<dbReference type="EMBL" id="JADINE010000043">
    <property type="protein sequence ID" value="MBO8407507.1"/>
    <property type="molecule type" value="Genomic_DNA"/>
</dbReference>
<name>A0A940IC95_9PROT</name>
<dbReference type="Proteomes" id="UP000721442">
    <property type="component" value="Unassembled WGS sequence"/>
</dbReference>